<sequence length="61" mass="6715">NSAAKAAQILYHESSIAVYWGILLQSVRTLWFKRVSRCPSDSVCILLFSSAAEATSSNIPR</sequence>
<dbReference type="EMBL" id="JBDXSU010000046">
    <property type="protein sequence ID" value="MFB5193186.1"/>
    <property type="molecule type" value="Genomic_DNA"/>
</dbReference>
<name>A0ABV5AM33_9BACL</name>
<dbReference type="RefSeq" id="WP_375330609.1">
    <property type="nucleotide sequence ID" value="NZ_JBDXSU010000046.1"/>
</dbReference>
<proteinExistence type="predicted"/>
<gene>
    <name evidence="1" type="ORF">KKP3000_003132</name>
</gene>
<protein>
    <submittedName>
        <fullName evidence="1">Uncharacterized protein</fullName>
    </submittedName>
</protein>
<reference evidence="1 2" key="1">
    <citation type="journal article" date="2024" name="Int. J. Mol. Sci.">
        <title>Exploration of Alicyclobacillus spp. Genome in Search of Antibiotic Resistance.</title>
        <authorList>
            <person name="Bucka-Kolendo J."/>
            <person name="Kiousi D.E."/>
            <person name="Dekowska A."/>
            <person name="Mikolajczuk-Szczyrba A."/>
            <person name="Karadedos D.M."/>
            <person name="Michael P."/>
            <person name="Galanis A."/>
            <person name="Sokolowska B."/>
        </authorList>
    </citation>
    <scope>NUCLEOTIDE SEQUENCE [LARGE SCALE GENOMIC DNA]</scope>
    <source>
        <strain evidence="1 2">KKP 3000</strain>
    </source>
</reference>
<accession>A0ABV5AM33</accession>
<feature type="non-terminal residue" evidence="1">
    <location>
        <position position="1"/>
    </location>
</feature>
<dbReference type="Proteomes" id="UP001579974">
    <property type="component" value="Unassembled WGS sequence"/>
</dbReference>
<evidence type="ECO:0000313" key="1">
    <source>
        <dbReference type="EMBL" id="MFB5193186.1"/>
    </source>
</evidence>
<evidence type="ECO:0000313" key="2">
    <source>
        <dbReference type="Proteomes" id="UP001579974"/>
    </source>
</evidence>
<comment type="caution">
    <text evidence="1">The sequence shown here is derived from an EMBL/GenBank/DDBJ whole genome shotgun (WGS) entry which is preliminary data.</text>
</comment>
<keyword evidence="2" id="KW-1185">Reference proteome</keyword>
<organism evidence="1 2">
    <name type="scientific">Alicyclobacillus fastidiosus</name>
    <dbReference type="NCBI Taxonomy" id="392011"/>
    <lineage>
        <taxon>Bacteria</taxon>
        <taxon>Bacillati</taxon>
        <taxon>Bacillota</taxon>
        <taxon>Bacilli</taxon>
        <taxon>Bacillales</taxon>
        <taxon>Alicyclobacillaceae</taxon>
        <taxon>Alicyclobacillus</taxon>
    </lineage>
</organism>